<evidence type="ECO:0000313" key="1">
    <source>
        <dbReference type="EMBL" id="RIA46185.1"/>
    </source>
</evidence>
<dbReference type="RefSeq" id="WP_211325793.1">
    <property type="nucleotide sequence ID" value="NZ_QXDC01000002.1"/>
</dbReference>
<reference evidence="1 2" key="1">
    <citation type="submission" date="2018-08" db="EMBL/GenBank/DDBJ databases">
        <title>Genomic Encyclopedia of Type Strains, Phase IV (KMG-IV): sequencing the most valuable type-strain genomes for metagenomic binning, comparative biology and taxonomic classification.</title>
        <authorList>
            <person name="Goeker M."/>
        </authorList>
    </citation>
    <scope>NUCLEOTIDE SEQUENCE [LARGE SCALE GENOMIC DNA]</scope>
    <source>
        <strain evidence="1 2">DSM 25527</strain>
    </source>
</reference>
<organism evidence="1 2">
    <name type="scientific">Hephaestia caeni</name>
    <dbReference type="NCBI Taxonomy" id="645617"/>
    <lineage>
        <taxon>Bacteria</taxon>
        <taxon>Pseudomonadati</taxon>
        <taxon>Pseudomonadota</taxon>
        <taxon>Alphaproteobacteria</taxon>
        <taxon>Sphingomonadales</taxon>
        <taxon>Sphingomonadaceae</taxon>
        <taxon>Hephaestia</taxon>
    </lineage>
</organism>
<evidence type="ECO:0000313" key="2">
    <source>
        <dbReference type="Proteomes" id="UP000266568"/>
    </source>
</evidence>
<proteinExistence type="predicted"/>
<protein>
    <submittedName>
        <fullName evidence="1">Uncharacterized protein</fullName>
    </submittedName>
</protein>
<keyword evidence="2" id="KW-1185">Reference proteome</keyword>
<dbReference type="AlphaFoldDB" id="A0A397PG17"/>
<dbReference type="EMBL" id="QXDC01000002">
    <property type="protein sequence ID" value="RIA46185.1"/>
    <property type="molecule type" value="Genomic_DNA"/>
</dbReference>
<sequence>MSKLHHVHVYTTIRVKVAVTADDHTHAMRQADDVIGKGRFPVRLLPYAAGVLEAEPAEEVTGYLVDEADDPDFENSCFYDECYQSHEGPASKHQVDKGKGEGGGRS</sequence>
<accession>A0A397PG17</accession>
<name>A0A397PG17_9SPHN</name>
<comment type="caution">
    <text evidence="1">The sequence shown here is derived from an EMBL/GenBank/DDBJ whole genome shotgun (WGS) entry which is preliminary data.</text>
</comment>
<gene>
    <name evidence="1" type="ORF">DFR49_0718</name>
</gene>
<dbReference type="Proteomes" id="UP000266568">
    <property type="component" value="Unassembled WGS sequence"/>
</dbReference>